<evidence type="ECO:0000313" key="4">
    <source>
        <dbReference type="Proteomes" id="UP000256964"/>
    </source>
</evidence>
<sequence length="298" mass="31910">MSDSAESVSSTFTTIVVVAVVVPLAITVIGLIAVFAYKRERERNFVPPSLANMPGMTNVNLPMTTPPLPVQVRHVRNVRNNTLLEWPAPSPGASQQVQDTPDGTSNAIPDPLLDSPEARRNVPPQLLPTPYNMTYSAAQLSYSGQPAYPPGFPAYSQVPHTSSSTPAQLPPFPTQPTFGTATEPHAPLFGPAGAALPNTHLPRAVHPRVLMLANDDASRSTSPSQATDDSSTLRGPRSTGSTSTMGEPVPQYELFDSAVLTEEPQSIVDSQRARRQDTNSPPIYSPTNPFRRLATAAQ</sequence>
<keyword evidence="2" id="KW-1133">Transmembrane helix</keyword>
<feature type="compositionally biased region" description="Polar residues" evidence="1">
    <location>
        <begin position="278"/>
        <end position="288"/>
    </location>
</feature>
<protein>
    <submittedName>
        <fullName evidence="3">Uncharacterized protein</fullName>
    </submittedName>
</protein>
<keyword evidence="2" id="KW-0472">Membrane</keyword>
<reference evidence="3 4" key="1">
    <citation type="journal article" date="2018" name="Biotechnol. Biofuels">
        <title>Integrative visual omics of the white-rot fungus Polyporus brumalis exposes the biotechnological potential of its oxidative enzymes for delignifying raw plant biomass.</title>
        <authorList>
            <person name="Miyauchi S."/>
            <person name="Rancon A."/>
            <person name="Drula E."/>
            <person name="Hage H."/>
            <person name="Chaduli D."/>
            <person name="Favel A."/>
            <person name="Grisel S."/>
            <person name="Henrissat B."/>
            <person name="Herpoel-Gimbert I."/>
            <person name="Ruiz-Duenas F.J."/>
            <person name="Chevret D."/>
            <person name="Hainaut M."/>
            <person name="Lin J."/>
            <person name="Wang M."/>
            <person name="Pangilinan J."/>
            <person name="Lipzen A."/>
            <person name="Lesage-Meessen L."/>
            <person name="Navarro D."/>
            <person name="Riley R."/>
            <person name="Grigoriev I.V."/>
            <person name="Zhou S."/>
            <person name="Raouche S."/>
            <person name="Rosso M.N."/>
        </authorList>
    </citation>
    <scope>NUCLEOTIDE SEQUENCE [LARGE SCALE GENOMIC DNA]</scope>
    <source>
        <strain evidence="3 4">BRFM 1820</strain>
    </source>
</reference>
<name>A0A371CNU5_9APHY</name>
<evidence type="ECO:0000256" key="2">
    <source>
        <dbReference type="SAM" id="Phobius"/>
    </source>
</evidence>
<feature type="compositionally biased region" description="Polar residues" evidence="1">
    <location>
        <begin position="92"/>
        <end position="107"/>
    </location>
</feature>
<feature type="transmembrane region" description="Helical" evidence="2">
    <location>
        <begin position="12"/>
        <end position="37"/>
    </location>
</feature>
<feature type="region of interest" description="Disordered" evidence="1">
    <location>
        <begin position="215"/>
        <end position="298"/>
    </location>
</feature>
<dbReference type="OrthoDB" id="10471741at2759"/>
<evidence type="ECO:0000256" key="1">
    <source>
        <dbReference type="SAM" id="MobiDB-lite"/>
    </source>
</evidence>
<proteinExistence type="predicted"/>
<dbReference type="Proteomes" id="UP000256964">
    <property type="component" value="Unassembled WGS sequence"/>
</dbReference>
<keyword evidence="2" id="KW-0812">Transmembrane</keyword>
<evidence type="ECO:0000313" key="3">
    <source>
        <dbReference type="EMBL" id="RDX41912.1"/>
    </source>
</evidence>
<feature type="compositionally biased region" description="Polar residues" evidence="1">
    <location>
        <begin position="219"/>
        <end position="245"/>
    </location>
</feature>
<gene>
    <name evidence="3" type="ORF">OH76DRAFT_174805</name>
</gene>
<dbReference type="AlphaFoldDB" id="A0A371CNU5"/>
<dbReference type="EMBL" id="KZ857498">
    <property type="protein sequence ID" value="RDX41912.1"/>
    <property type="molecule type" value="Genomic_DNA"/>
</dbReference>
<keyword evidence="4" id="KW-1185">Reference proteome</keyword>
<organism evidence="3 4">
    <name type="scientific">Lentinus brumalis</name>
    <dbReference type="NCBI Taxonomy" id="2498619"/>
    <lineage>
        <taxon>Eukaryota</taxon>
        <taxon>Fungi</taxon>
        <taxon>Dikarya</taxon>
        <taxon>Basidiomycota</taxon>
        <taxon>Agaricomycotina</taxon>
        <taxon>Agaricomycetes</taxon>
        <taxon>Polyporales</taxon>
        <taxon>Polyporaceae</taxon>
        <taxon>Lentinus</taxon>
    </lineage>
</organism>
<accession>A0A371CNU5</accession>
<feature type="region of interest" description="Disordered" evidence="1">
    <location>
        <begin position="85"/>
        <end position="125"/>
    </location>
</feature>